<sequence length="248" mass="28163">MTSAILMDIIKFVEDSGPQRQKSVQIFFKLVNDWFDVFNISIPVSDSRARNRAYGLALEEQNRILNKMSEVITQLKVINSRSKLPFQKGILLSNSALQMLMEDLNRRFGAQYLLTRRINQDVIENFFGVIRAKGGLHDHPSPLEFKYRLRSFILGKNQGAYSDYSNVELDDTPDIPLSGTLIKKLNITSEVSADCNNEKSVLLQELNELEYDGLENLAGFVCHKLRDPTLQNSSSQGYSWIDHLSEGG</sequence>
<protein>
    <recommendedName>
        <fullName evidence="1">Transposable element P transposase-like RNase H C-terminal domain-containing protein</fullName>
    </recommendedName>
</protein>
<feature type="domain" description="Transposable element P transposase-like RNase H C-terminal" evidence="1">
    <location>
        <begin position="118"/>
        <end position="146"/>
    </location>
</feature>
<organism evidence="2 3">
    <name type="scientific">Aromia moschata</name>
    <dbReference type="NCBI Taxonomy" id="1265417"/>
    <lineage>
        <taxon>Eukaryota</taxon>
        <taxon>Metazoa</taxon>
        <taxon>Ecdysozoa</taxon>
        <taxon>Arthropoda</taxon>
        <taxon>Hexapoda</taxon>
        <taxon>Insecta</taxon>
        <taxon>Pterygota</taxon>
        <taxon>Neoptera</taxon>
        <taxon>Endopterygota</taxon>
        <taxon>Coleoptera</taxon>
        <taxon>Polyphaga</taxon>
        <taxon>Cucujiformia</taxon>
        <taxon>Chrysomeloidea</taxon>
        <taxon>Cerambycidae</taxon>
        <taxon>Cerambycinae</taxon>
        <taxon>Callichromatini</taxon>
        <taxon>Aromia</taxon>
    </lineage>
</organism>
<proteinExistence type="predicted"/>
<evidence type="ECO:0000259" key="1">
    <source>
        <dbReference type="Pfam" id="PF21789"/>
    </source>
</evidence>
<evidence type="ECO:0000313" key="3">
    <source>
        <dbReference type="Proteomes" id="UP001162162"/>
    </source>
</evidence>
<feature type="non-terminal residue" evidence="2">
    <location>
        <position position="248"/>
    </location>
</feature>
<dbReference type="InterPro" id="IPR048367">
    <property type="entry name" value="TNP-like_RNaseH_C"/>
</dbReference>
<dbReference type="EMBL" id="JAPWTK010000056">
    <property type="protein sequence ID" value="KAJ8953413.1"/>
    <property type="molecule type" value="Genomic_DNA"/>
</dbReference>
<evidence type="ECO:0000313" key="2">
    <source>
        <dbReference type="EMBL" id="KAJ8953413.1"/>
    </source>
</evidence>
<dbReference type="Pfam" id="PF21789">
    <property type="entry name" value="TNP-like_RNaseH_C"/>
    <property type="match status" value="1"/>
</dbReference>
<keyword evidence="3" id="KW-1185">Reference proteome</keyword>
<dbReference type="AlphaFoldDB" id="A0AAV8YPY0"/>
<reference evidence="2" key="1">
    <citation type="journal article" date="2023" name="Insect Mol. Biol.">
        <title>Genome sequencing provides insights into the evolution of gene families encoding plant cell wall-degrading enzymes in longhorned beetles.</title>
        <authorList>
            <person name="Shin N.R."/>
            <person name="Okamura Y."/>
            <person name="Kirsch R."/>
            <person name="Pauchet Y."/>
        </authorList>
    </citation>
    <scope>NUCLEOTIDE SEQUENCE</scope>
    <source>
        <strain evidence="2">AMC_N1</strain>
    </source>
</reference>
<accession>A0AAV8YPY0</accession>
<comment type="caution">
    <text evidence="2">The sequence shown here is derived from an EMBL/GenBank/DDBJ whole genome shotgun (WGS) entry which is preliminary data.</text>
</comment>
<gene>
    <name evidence="2" type="ORF">NQ318_023530</name>
</gene>
<name>A0AAV8YPY0_9CUCU</name>
<dbReference type="Proteomes" id="UP001162162">
    <property type="component" value="Unassembled WGS sequence"/>
</dbReference>